<dbReference type="RefSeq" id="XP_002672004.1">
    <property type="nucleotide sequence ID" value="XM_002671958.1"/>
</dbReference>
<proteinExistence type="inferred from homology"/>
<gene>
    <name evidence="3" type="ORF">NAEGRDRAFT_81339</name>
</gene>
<dbReference type="CDD" id="cd06558">
    <property type="entry name" value="crotonase-like"/>
    <property type="match status" value="1"/>
</dbReference>
<organism evidence="4">
    <name type="scientific">Naegleria gruberi</name>
    <name type="common">Amoeba</name>
    <dbReference type="NCBI Taxonomy" id="5762"/>
    <lineage>
        <taxon>Eukaryota</taxon>
        <taxon>Discoba</taxon>
        <taxon>Heterolobosea</taxon>
        <taxon>Tetramitia</taxon>
        <taxon>Eutetramitia</taxon>
        <taxon>Vahlkampfiidae</taxon>
        <taxon>Naegleria</taxon>
    </lineage>
</organism>
<dbReference type="Proteomes" id="UP000006671">
    <property type="component" value="Unassembled WGS sequence"/>
</dbReference>
<dbReference type="SUPFAM" id="SSF52096">
    <property type="entry name" value="ClpP/crotonase"/>
    <property type="match status" value="1"/>
</dbReference>
<keyword evidence="4" id="KW-1185">Reference proteome</keyword>
<dbReference type="OMA" id="PKTDSWH"/>
<dbReference type="PANTHER" id="PTHR43802:SF1">
    <property type="entry name" value="IP11341P-RELATED"/>
    <property type="match status" value="1"/>
</dbReference>
<evidence type="ECO:0000256" key="1">
    <source>
        <dbReference type="ARBA" id="ARBA00005254"/>
    </source>
</evidence>
<protein>
    <submittedName>
        <fullName evidence="3">Enoyl-CoA hydratase/isomerase family protein</fullName>
    </submittedName>
</protein>
<reference evidence="3 4" key="1">
    <citation type="journal article" date="2010" name="Cell">
        <title>The genome of Naegleria gruberi illuminates early eukaryotic versatility.</title>
        <authorList>
            <person name="Fritz-Laylin L.K."/>
            <person name="Prochnik S.E."/>
            <person name="Ginger M.L."/>
            <person name="Dacks J.B."/>
            <person name="Carpenter M.L."/>
            <person name="Field M.C."/>
            <person name="Kuo A."/>
            <person name="Paredez A."/>
            <person name="Chapman J."/>
            <person name="Pham J."/>
            <person name="Shu S."/>
            <person name="Neupane R."/>
            <person name="Cipriano M."/>
            <person name="Mancuso J."/>
            <person name="Tu H."/>
            <person name="Salamov A."/>
            <person name="Lindquist E."/>
            <person name="Shapiro H."/>
            <person name="Lucas S."/>
            <person name="Grigoriev I.V."/>
            <person name="Cande W.Z."/>
            <person name="Fulton C."/>
            <person name="Rokhsar D.S."/>
            <person name="Dawson S.C."/>
        </authorList>
    </citation>
    <scope>NUCLEOTIDE SEQUENCE [LARGE SCALE GENOMIC DNA]</scope>
    <source>
        <strain evidence="3 4">NEG-M</strain>
    </source>
</reference>
<comment type="similarity">
    <text evidence="1">Belongs to the enoyl-CoA hydratase/isomerase family.</text>
</comment>
<dbReference type="Pfam" id="PF00378">
    <property type="entry name" value="ECH_1"/>
    <property type="match status" value="1"/>
</dbReference>
<dbReference type="Gene3D" id="1.10.287.2460">
    <property type="match status" value="1"/>
</dbReference>
<dbReference type="NCBIfam" id="NF006108">
    <property type="entry name" value="PRK08259.1"/>
    <property type="match status" value="1"/>
</dbReference>
<dbReference type="VEuPathDB" id="AmoebaDB:NAEGRDRAFT_81339"/>
<dbReference type="PANTHER" id="PTHR43802">
    <property type="entry name" value="ENOYL-COA HYDRATASE"/>
    <property type="match status" value="1"/>
</dbReference>
<dbReference type="eggNOG" id="KOG1680">
    <property type="taxonomic scope" value="Eukaryota"/>
</dbReference>
<dbReference type="AlphaFoldDB" id="D2VV76"/>
<feature type="region of interest" description="Disordered" evidence="2">
    <location>
        <begin position="28"/>
        <end position="56"/>
    </location>
</feature>
<dbReference type="STRING" id="5762.D2VV76"/>
<feature type="compositionally biased region" description="Low complexity" evidence="2">
    <location>
        <begin position="28"/>
        <end position="53"/>
    </location>
</feature>
<dbReference type="InterPro" id="IPR029045">
    <property type="entry name" value="ClpP/crotonase-like_dom_sf"/>
</dbReference>
<dbReference type="KEGG" id="ngr:NAEGRDRAFT_81339"/>
<dbReference type="GO" id="GO:0016853">
    <property type="term" value="F:isomerase activity"/>
    <property type="evidence" value="ECO:0007669"/>
    <property type="project" value="UniProtKB-KW"/>
</dbReference>
<dbReference type="OrthoDB" id="448450at2759"/>
<evidence type="ECO:0000313" key="4">
    <source>
        <dbReference type="Proteomes" id="UP000006671"/>
    </source>
</evidence>
<dbReference type="Gene3D" id="3.90.226.10">
    <property type="entry name" value="2-enoyl-CoA Hydratase, Chain A, domain 1"/>
    <property type="match status" value="1"/>
</dbReference>
<dbReference type="InterPro" id="IPR001753">
    <property type="entry name" value="Enoyl-CoA_hydra/iso"/>
</dbReference>
<name>D2VV76_NAEGR</name>
<sequence>MRLSFLPQKLGEQQDETMLLVSVNECSSNGSSSSSSAAANSTTTRRNNSSSTTPSIFKMKTSMQDESLLASEDIFTSHHHTKYHNSGSIYKQHPLAPKNNYKNISVSFLSDRTIQIIKIQRPEVKNAIDRRTADELYQAFFDFEKDVNARVAILYGSETDFCVGADLKAVSEGNLNQVEPVTKTAKGPLGPTRMSLSKPVIAAIGGGYCVAGGLELACWCDLRVCKTNSIFGVNCRRYGVPLIDGGSIRLPTLIGLSRAMDLILTGREIDGKEAHKIGLINRIISKDENVLDCAVKLANQLCVFPQLCMRNDKTSALEAAYSGKSMKEKLQREYELGLTALNIETVKGAKAFVNRKSKL</sequence>
<evidence type="ECO:0000256" key="2">
    <source>
        <dbReference type="SAM" id="MobiDB-lite"/>
    </source>
</evidence>
<dbReference type="EMBL" id="GG738901">
    <property type="protein sequence ID" value="EFC39260.1"/>
    <property type="molecule type" value="Genomic_DNA"/>
</dbReference>
<accession>D2VV76</accession>
<keyword evidence="3" id="KW-0413">Isomerase</keyword>
<evidence type="ECO:0000313" key="3">
    <source>
        <dbReference type="EMBL" id="EFC39260.1"/>
    </source>
</evidence>
<dbReference type="InParanoid" id="D2VV76"/>
<dbReference type="GeneID" id="8858473"/>